<accession>A0A0N5AH36</accession>
<dbReference type="STRING" id="451379.A0A0N5AH36"/>
<protein>
    <submittedName>
        <fullName evidence="2">Phage protein</fullName>
    </submittedName>
</protein>
<dbReference type="GO" id="GO:0090730">
    <property type="term" value="C:Las1 complex"/>
    <property type="evidence" value="ECO:0007669"/>
    <property type="project" value="InterPro"/>
</dbReference>
<dbReference type="GO" id="GO:0006364">
    <property type="term" value="P:rRNA processing"/>
    <property type="evidence" value="ECO:0007669"/>
    <property type="project" value="InterPro"/>
</dbReference>
<evidence type="ECO:0000313" key="2">
    <source>
        <dbReference type="WBParaSite" id="SMUV_0000367001-mRNA-1"/>
    </source>
</evidence>
<organism evidence="1 2">
    <name type="scientific">Syphacia muris</name>
    <dbReference type="NCBI Taxonomy" id="451379"/>
    <lineage>
        <taxon>Eukaryota</taxon>
        <taxon>Metazoa</taxon>
        <taxon>Ecdysozoa</taxon>
        <taxon>Nematoda</taxon>
        <taxon>Chromadorea</taxon>
        <taxon>Rhabditida</taxon>
        <taxon>Spirurina</taxon>
        <taxon>Oxyuridomorpha</taxon>
        <taxon>Oxyuroidea</taxon>
        <taxon>Oxyuridae</taxon>
        <taxon>Syphacia</taxon>
    </lineage>
</organism>
<dbReference type="InterPro" id="IPR007174">
    <property type="entry name" value="Las1"/>
</dbReference>
<sequence length="75" mass="8549">MTEYYNSDDVDKLKEAVAILAGWRARMGDSLHVAAEMTDLLLRAIIMDLETDPNDWFKLGYLRTVYGIAIIRLSV</sequence>
<dbReference type="Pfam" id="PF04031">
    <property type="entry name" value="Las1"/>
    <property type="match status" value="1"/>
</dbReference>
<dbReference type="Proteomes" id="UP000046393">
    <property type="component" value="Unplaced"/>
</dbReference>
<name>A0A0N5AH36_9BILA</name>
<dbReference type="WBParaSite" id="SMUV_0000367001-mRNA-1">
    <property type="protein sequence ID" value="SMUV_0000367001-mRNA-1"/>
    <property type="gene ID" value="SMUV_0000367001"/>
</dbReference>
<dbReference type="AlphaFoldDB" id="A0A0N5AH36"/>
<proteinExistence type="predicted"/>
<dbReference type="GO" id="GO:0004519">
    <property type="term" value="F:endonuclease activity"/>
    <property type="evidence" value="ECO:0007669"/>
    <property type="project" value="InterPro"/>
</dbReference>
<keyword evidence="1" id="KW-1185">Reference proteome</keyword>
<evidence type="ECO:0000313" key="1">
    <source>
        <dbReference type="Proteomes" id="UP000046393"/>
    </source>
</evidence>
<reference evidence="2" key="1">
    <citation type="submission" date="2017-02" db="UniProtKB">
        <authorList>
            <consortium name="WormBaseParasite"/>
        </authorList>
    </citation>
    <scope>IDENTIFICATION</scope>
</reference>